<proteinExistence type="predicted"/>
<dbReference type="Proteomes" id="UP000017559">
    <property type="component" value="Unassembled WGS sequence"/>
</dbReference>
<protein>
    <submittedName>
        <fullName evidence="1">Uncharacterized protein</fullName>
    </submittedName>
</protein>
<evidence type="ECO:0000313" key="2">
    <source>
        <dbReference type="Proteomes" id="UP000017559"/>
    </source>
</evidence>
<dbReference type="EMBL" id="AWSO01000997">
    <property type="protein sequence ID" value="ESK85945.1"/>
    <property type="molecule type" value="Genomic_DNA"/>
</dbReference>
<organism evidence="1 2">
    <name type="scientific">Moniliophthora roreri (strain MCA 2997)</name>
    <name type="common">Cocoa frosty pod rot fungus</name>
    <name type="synonym">Crinipellis roreri</name>
    <dbReference type="NCBI Taxonomy" id="1381753"/>
    <lineage>
        <taxon>Eukaryota</taxon>
        <taxon>Fungi</taxon>
        <taxon>Dikarya</taxon>
        <taxon>Basidiomycota</taxon>
        <taxon>Agaricomycotina</taxon>
        <taxon>Agaricomycetes</taxon>
        <taxon>Agaricomycetidae</taxon>
        <taxon>Agaricales</taxon>
        <taxon>Marasmiineae</taxon>
        <taxon>Marasmiaceae</taxon>
        <taxon>Moniliophthora</taxon>
    </lineage>
</organism>
<sequence>MVMYQKGQPTKDLPASSIQSNCKFRVQAQSSEVCIMPIDVRIVLHPNRLPWSQTGPHWAFFAHETNCSSQHGESPESVLDRIQSWILYPKTCSLADSYYLLPGTVIVPVNSPDSRDYSVPRALVGVRVMYLPCAVRYLAKEAYRTQMPNNMAVIY</sequence>
<keyword evidence="2" id="KW-1185">Reference proteome</keyword>
<reference evidence="1 2" key="1">
    <citation type="journal article" date="2014" name="BMC Genomics">
        <title>Genome and secretome analysis of the hemibiotrophic fungal pathogen, Moniliophthora roreri, which causes frosty pod rot disease of cacao: mechanisms of the biotrophic and necrotrophic phases.</title>
        <authorList>
            <person name="Meinhardt L.W."/>
            <person name="Costa G.G.L."/>
            <person name="Thomazella D.P.T."/>
            <person name="Teixeira P.J.P.L."/>
            <person name="Carazzolle M.F."/>
            <person name="Schuster S.C."/>
            <person name="Carlson J.E."/>
            <person name="Guiltinan M.J."/>
            <person name="Mieczkowski P."/>
            <person name="Farmer A."/>
            <person name="Ramaraj T."/>
            <person name="Crozier J."/>
            <person name="Davis R.E."/>
            <person name="Shao J."/>
            <person name="Melnick R.L."/>
            <person name="Pereira G.A.G."/>
            <person name="Bailey B.A."/>
        </authorList>
    </citation>
    <scope>NUCLEOTIDE SEQUENCE [LARGE SCALE GENOMIC DNA]</scope>
    <source>
        <strain evidence="1 2">MCA 2997</strain>
    </source>
</reference>
<evidence type="ECO:0000313" key="1">
    <source>
        <dbReference type="EMBL" id="ESK85945.1"/>
    </source>
</evidence>
<gene>
    <name evidence="1" type="ORF">Moror_9485</name>
</gene>
<dbReference type="HOGENOM" id="CLU_1695967_0_0_1"/>
<accession>V2X0G5</accession>
<dbReference type="KEGG" id="mrr:Moror_9485"/>
<comment type="caution">
    <text evidence="1">The sequence shown here is derived from an EMBL/GenBank/DDBJ whole genome shotgun (WGS) entry which is preliminary data.</text>
</comment>
<dbReference type="AlphaFoldDB" id="V2X0G5"/>
<name>V2X0G5_MONRO</name>